<name>A0A645HAC4_9ZZZZ</name>
<dbReference type="Gene3D" id="1.10.10.10">
    <property type="entry name" value="Winged helix-like DNA-binding domain superfamily/Winged helix DNA-binding domain"/>
    <property type="match status" value="1"/>
</dbReference>
<dbReference type="EMBL" id="VSSQ01089873">
    <property type="protein sequence ID" value="MPN35975.1"/>
    <property type="molecule type" value="Genomic_DNA"/>
</dbReference>
<proteinExistence type="predicted"/>
<organism evidence="1">
    <name type="scientific">bioreactor metagenome</name>
    <dbReference type="NCBI Taxonomy" id="1076179"/>
    <lineage>
        <taxon>unclassified sequences</taxon>
        <taxon>metagenomes</taxon>
        <taxon>ecological metagenomes</taxon>
    </lineage>
</organism>
<reference evidence="1" key="1">
    <citation type="submission" date="2019-08" db="EMBL/GenBank/DDBJ databases">
        <authorList>
            <person name="Kucharzyk K."/>
            <person name="Murdoch R.W."/>
            <person name="Higgins S."/>
            <person name="Loffler F."/>
        </authorList>
    </citation>
    <scope>NUCLEOTIDE SEQUENCE</scope>
</reference>
<accession>A0A645HAC4</accession>
<protein>
    <submittedName>
        <fullName evidence="1">HTH-type transcriptional regulator CymR</fullName>
    </submittedName>
</protein>
<sequence>MPVISISEALGVSKIFLEQVATSLKKSGLITAVKGAKGGYLLARNTSDITALDVLKSVENALFETAQKDLLEQTPVISNALSSLVFTPLDTAIENCLSGVTLQDLVDYTLDQGDSQSFMLYI</sequence>
<dbReference type="AlphaFoldDB" id="A0A645HAC4"/>
<dbReference type="PANTHER" id="PTHR33221">
    <property type="entry name" value="WINGED HELIX-TURN-HELIX TRANSCRIPTIONAL REGULATOR, RRF2 FAMILY"/>
    <property type="match status" value="1"/>
</dbReference>
<gene>
    <name evidence="1" type="primary">cymR_45</name>
    <name evidence="1" type="ORF">SDC9_183480</name>
</gene>
<dbReference type="GO" id="GO:0005829">
    <property type="term" value="C:cytosol"/>
    <property type="evidence" value="ECO:0007669"/>
    <property type="project" value="TreeGrafter"/>
</dbReference>
<dbReference type="InterPro" id="IPR000944">
    <property type="entry name" value="Tscrpt_reg_Rrf2"/>
</dbReference>
<dbReference type="InterPro" id="IPR036390">
    <property type="entry name" value="WH_DNA-bd_sf"/>
</dbReference>
<dbReference type="Pfam" id="PF02082">
    <property type="entry name" value="Rrf2"/>
    <property type="match status" value="1"/>
</dbReference>
<dbReference type="PANTHER" id="PTHR33221:SF15">
    <property type="entry name" value="HTH-TYPE TRANSCRIPTIONAL REGULATOR YWGB-RELATED"/>
    <property type="match status" value="1"/>
</dbReference>
<dbReference type="NCBIfam" id="TIGR00738">
    <property type="entry name" value="rrf2_super"/>
    <property type="match status" value="1"/>
</dbReference>
<dbReference type="SUPFAM" id="SSF46785">
    <property type="entry name" value="Winged helix' DNA-binding domain"/>
    <property type="match status" value="1"/>
</dbReference>
<comment type="caution">
    <text evidence="1">The sequence shown here is derived from an EMBL/GenBank/DDBJ whole genome shotgun (WGS) entry which is preliminary data.</text>
</comment>
<dbReference type="InterPro" id="IPR036388">
    <property type="entry name" value="WH-like_DNA-bd_sf"/>
</dbReference>
<dbReference type="PROSITE" id="PS51197">
    <property type="entry name" value="HTH_RRF2_2"/>
    <property type="match status" value="1"/>
</dbReference>
<dbReference type="InterPro" id="IPR030489">
    <property type="entry name" value="TR_Rrf2-type_CS"/>
</dbReference>
<evidence type="ECO:0000313" key="1">
    <source>
        <dbReference type="EMBL" id="MPN35975.1"/>
    </source>
</evidence>
<dbReference type="PROSITE" id="PS01332">
    <property type="entry name" value="HTH_RRF2_1"/>
    <property type="match status" value="1"/>
</dbReference>
<dbReference type="GO" id="GO:0003700">
    <property type="term" value="F:DNA-binding transcription factor activity"/>
    <property type="evidence" value="ECO:0007669"/>
    <property type="project" value="TreeGrafter"/>
</dbReference>